<organism evidence="2 3">
    <name type="scientific">Streptomyces genisteinicus</name>
    <dbReference type="NCBI Taxonomy" id="2768068"/>
    <lineage>
        <taxon>Bacteria</taxon>
        <taxon>Bacillati</taxon>
        <taxon>Actinomycetota</taxon>
        <taxon>Actinomycetes</taxon>
        <taxon>Kitasatosporales</taxon>
        <taxon>Streptomycetaceae</taxon>
        <taxon>Streptomyces</taxon>
    </lineage>
</organism>
<gene>
    <name evidence="2" type="ORF">IAG43_02540</name>
</gene>
<dbReference type="RefSeq" id="WP_187739111.1">
    <property type="nucleotide sequence ID" value="NZ_CP060825.1"/>
</dbReference>
<dbReference type="AlphaFoldDB" id="A0A7H0HMZ3"/>
<evidence type="ECO:0000313" key="2">
    <source>
        <dbReference type="EMBL" id="QNP61909.1"/>
    </source>
</evidence>
<reference evidence="2 3" key="1">
    <citation type="submission" date="2020-08" db="EMBL/GenBank/DDBJ databases">
        <title>A novel species.</title>
        <authorList>
            <person name="Gao J."/>
        </authorList>
    </citation>
    <scope>NUCLEOTIDE SEQUENCE [LARGE SCALE GENOMIC DNA]</scope>
    <source>
        <strain evidence="2 3">CRPJ-33</strain>
    </source>
</reference>
<keyword evidence="1" id="KW-0472">Membrane</keyword>
<feature type="transmembrane region" description="Helical" evidence="1">
    <location>
        <begin position="44"/>
        <end position="61"/>
    </location>
</feature>
<dbReference type="Proteomes" id="UP000516230">
    <property type="component" value="Chromosome"/>
</dbReference>
<proteinExistence type="predicted"/>
<accession>A0A7H0HMZ3</accession>
<dbReference type="EMBL" id="CP060825">
    <property type="protein sequence ID" value="QNP61909.1"/>
    <property type="molecule type" value="Genomic_DNA"/>
</dbReference>
<keyword evidence="1" id="KW-0812">Transmembrane</keyword>
<keyword evidence="1" id="KW-1133">Transmembrane helix</keyword>
<evidence type="ECO:0000313" key="3">
    <source>
        <dbReference type="Proteomes" id="UP000516230"/>
    </source>
</evidence>
<sequence>MRSSGVGHITVRSSGLRRRDVLAWAVLTCGIVAAVAGMALPNGLLLAAGLVLAGSVSLSMPPTTRRRFRR</sequence>
<feature type="transmembrane region" description="Helical" evidence="1">
    <location>
        <begin position="21"/>
        <end position="38"/>
    </location>
</feature>
<name>A0A7H0HMZ3_9ACTN</name>
<protein>
    <submittedName>
        <fullName evidence="2">Uncharacterized protein</fullName>
    </submittedName>
</protein>
<evidence type="ECO:0000256" key="1">
    <source>
        <dbReference type="SAM" id="Phobius"/>
    </source>
</evidence>
<keyword evidence="3" id="KW-1185">Reference proteome</keyword>
<dbReference type="KEGG" id="sgj:IAG43_02540"/>